<sequence>MKILMLTPYLPYPLVTGGQTRSYNLIKRMAKLGHKITLFSLIKDESERVNVPELEKFCEEVQVFKRSKTPWTLKNILRTGFSWHPFLVIRNWASGEKAAIKQKLESQKFDLIHAETFYVMPHIPKTELPILLVEQTIEFLVYRHFAQSSSMLPLKPLLYYDVAKTKYWELEYWKKANKVVAMSEEDTKIMLKELPSLNVDIVPNGVDTDFFSQKVADKSKQPVILYLGNFTWLQNREAVDVLIRRIWPKIKQEVKSAKLWIIGKEAERFFTHLKSEDIRVEEVKDVRSVYQEATVLVAPIYGSGGTRYKNFEAFASSLPVITTSIGIGGTEATNGKEVIICDDPEEIIKETVKLLKDPRRQKELAKNAKEMVRKKYDWDPIVAKLDSLYKEVARK</sequence>
<gene>
    <name evidence="2" type="ORF">A3B49_00825</name>
</gene>
<dbReference type="PANTHER" id="PTHR12526:SF600">
    <property type="entry name" value="GLYCOSYL TRANSFERASE GROUP 1"/>
    <property type="match status" value="1"/>
</dbReference>
<dbReference type="Gene3D" id="3.40.50.2000">
    <property type="entry name" value="Glycogen Phosphorylase B"/>
    <property type="match status" value="2"/>
</dbReference>
<dbReference type="Proteomes" id="UP000178017">
    <property type="component" value="Unassembled WGS sequence"/>
</dbReference>
<evidence type="ECO:0000313" key="3">
    <source>
        <dbReference type="Proteomes" id="UP000178017"/>
    </source>
</evidence>
<evidence type="ECO:0000259" key="1">
    <source>
        <dbReference type="Pfam" id="PF13439"/>
    </source>
</evidence>
<dbReference type="SUPFAM" id="SSF53756">
    <property type="entry name" value="UDP-Glycosyltransferase/glycogen phosphorylase"/>
    <property type="match status" value="1"/>
</dbReference>
<dbReference type="GO" id="GO:0016757">
    <property type="term" value="F:glycosyltransferase activity"/>
    <property type="evidence" value="ECO:0007669"/>
    <property type="project" value="TreeGrafter"/>
</dbReference>
<accession>A0A1F5MJ84</accession>
<dbReference type="InterPro" id="IPR028098">
    <property type="entry name" value="Glyco_trans_4-like_N"/>
</dbReference>
<reference evidence="2 3" key="1">
    <citation type="journal article" date="2016" name="Nat. Commun.">
        <title>Thousands of microbial genomes shed light on interconnected biogeochemical processes in an aquifer system.</title>
        <authorList>
            <person name="Anantharaman K."/>
            <person name="Brown C.T."/>
            <person name="Hug L.A."/>
            <person name="Sharon I."/>
            <person name="Castelle C.J."/>
            <person name="Probst A.J."/>
            <person name="Thomas B.C."/>
            <person name="Singh A."/>
            <person name="Wilkins M.J."/>
            <person name="Karaoz U."/>
            <person name="Brodie E.L."/>
            <person name="Williams K.H."/>
            <person name="Hubbard S.S."/>
            <person name="Banfield J.F."/>
        </authorList>
    </citation>
    <scope>NUCLEOTIDE SEQUENCE [LARGE SCALE GENOMIC DNA]</scope>
</reference>
<comment type="caution">
    <text evidence="2">The sequence shown here is derived from an EMBL/GenBank/DDBJ whole genome shotgun (WGS) entry which is preliminary data.</text>
</comment>
<dbReference type="CDD" id="cd03801">
    <property type="entry name" value="GT4_PimA-like"/>
    <property type="match status" value="1"/>
</dbReference>
<dbReference type="PANTHER" id="PTHR12526">
    <property type="entry name" value="GLYCOSYLTRANSFERASE"/>
    <property type="match status" value="1"/>
</dbReference>
<organism evidence="2 3">
    <name type="scientific">Candidatus Daviesbacteria bacterium RIFCSPLOWO2_01_FULL_40_24</name>
    <dbReference type="NCBI Taxonomy" id="1797787"/>
    <lineage>
        <taxon>Bacteria</taxon>
        <taxon>Candidatus Daviesiibacteriota</taxon>
    </lineage>
</organism>
<proteinExistence type="predicted"/>
<name>A0A1F5MJ84_9BACT</name>
<dbReference type="EMBL" id="MFDO01000018">
    <property type="protein sequence ID" value="OGE65415.1"/>
    <property type="molecule type" value="Genomic_DNA"/>
</dbReference>
<dbReference type="Pfam" id="PF13692">
    <property type="entry name" value="Glyco_trans_1_4"/>
    <property type="match status" value="1"/>
</dbReference>
<protein>
    <recommendedName>
        <fullName evidence="1">Glycosyltransferase subfamily 4-like N-terminal domain-containing protein</fullName>
    </recommendedName>
</protein>
<evidence type="ECO:0000313" key="2">
    <source>
        <dbReference type="EMBL" id="OGE65415.1"/>
    </source>
</evidence>
<dbReference type="Pfam" id="PF13439">
    <property type="entry name" value="Glyco_transf_4"/>
    <property type="match status" value="1"/>
</dbReference>
<dbReference type="AlphaFoldDB" id="A0A1F5MJ84"/>
<feature type="domain" description="Glycosyltransferase subfamily 4-like N-terminal" evidence="1">
    <location>
        <begin position="16"/>
        <end position="209"/>
    </location>
</feature>